<proteinExistence type="predicted"/>
<organism evidence="2 3">
    <name type="scientific">Mugilogobius chulae</name>
    <name type="common">yellowstripe goby</name>
    <dbReference type="NCBI Taxonomy" id="88201"/>
    <lineage>
        <taxon>Eukaryota</taxon>
        <taxon>Metazoa</taxon>
        <taxon>Chordata</taxon>
        <taxon>Craniata</taxon>
        <taxon>Vertebrata</taxon>
        <taxon>Euteleostomi</taxon>
        <taxon>Actinopterygii</taxon>
        <taxon>Neopterygii</taxon>
        <taxon>Teleostei</taxon>
        <taxon>Neoteleostei</taxon>
        <taxon>Acanthomorphata</taxon>
        <taxon>Gobiaria</taxon>
        <taxon>Gobiiformes</taxon>
        <taxon>Gobioidei</taxon>
        <taxon>Gobiidae</taxon>
        <taxon>Gobionellinae</taxon>
        <taxon>Mugilogobius</taxon>
    </lineage>
</organism>
<accession>A0AAW0PJ10</accession>
<feature type="region of interest" description="Disordered" evidence="1">
    <location>
        <begin position="1"/>
        <end position="21"/>
    </location>
</feature>
<dbReference type="AlphaFoldDB" id="A0AAW0PJ10"/>
<gene>
    <name evidence="2" type="ORF">WMY93_010172</name>
</gene>
<name>A0AAW0PJ10_9GOBI</name>
<sequence>MLSTPSILDHPPSPMDTSDLGFSPHSAGLDFGDPALDSMDWLDISMVGGGVGGGSGVREQEGVRTCSCTGSPVCSHAHWNSGSHVQAVFVSCTYRLNAVPLGVGGAYANTHTPPHACLTLTDAGAIKGSVVLVLRTSQSCPACVGPVNNRQLNVLHLSSRVSVMTRAPSGGGSLRWCGGHHGQLLKRDTPLRKELIQVETEN</sequence>
<dbReference type="PANTHER" id="PTHR22793:SF6">
    <property type="entry name" value="MYOCARDIN-RELATED TRANSCRIPTION FACTOR A"/>
    <property type="match status" value="1"/>
</dbReference>
<evidence type="ECO:0000256" key="1">
    <source>
        <dbReference type="SAM" id="MobiDB-lite"/>
    </source>
</evidence>
<dbReference type="PANTHER" id="PTHR22793">
    <property type="entry name" value="MYOCARDIN-RELATED TRANSCRIPTION FACTOR-RELATED"/>
    <property type="match status" value="1"/>
</dbReference>
<evidence type="ECO:0000313" key="2">
    <source>
        <dbReference type="EMBL" id="KAK7918888.1"/>
    </source>
</evidence>
<protein>
    <submittedName>
        <fullName evidence="2">Uncharacterized protein</fullName>
    </submittedName>
</protein>
<reference evidence="3" key="1">
    <citation type="submission" date="2024-04" db="EMBL/GenBank/DDBJ databases">
        <title>Salinicola lusitanus LLJ914,a marine bacterium isolated from the Okinawa Trough.</title>
        <authorList>
            <person name="Li J."/>
        </authorList>
    </citation>
    <scope>NUCLEOTIDE SEQUENCE [LARGE SCALE GENOMIC DNA]</scope>
</reference>
<dbReference type="InterPro" id="IPR043451">
    <property type="entry name" value="Myocardin-like"/>
</dbReference>
<dbReference type="Proteomes" id="UP001460270">
    <property type="component" value="Unassembled WGS sequence"/>
</dbReference>
<dbReference type="GO" id="GO:0003713">
    <property type="term" value="F:transcription coactivator activity"/>
    <property type="evidence" value="ECO:0007669"/>
    <property type="project" value="TreeGrafter"/>
</dbReference>
<dbReference type="GO" id="GO:0005634">
    <property type="term" value="C:nucleus"/>
    <property type="evidence" value="ECO:0007669"/>
    <property type="project" value="TreeGrafter"/>
</dbReference>
<dbReference type="EMBL" id="JBBPFD010000007">
    <property type="protein sequence ID" value="KAK7918888.1"/>
    <property type="molecule type" value="Genomic_DNA"/>
</dbReference>
<evidence type="ECO:0000313" key="3">
    <source>
        <dbReference type="Proteomes" id="UP001460270"/>
    </source>
</evidence>
<dbReference type="GO" id="GO:0051145">
    <property type="term" value="P:smooth muscle cell differentiation"/>
    <property type="evidence" value="ECO:0007669"/>
    <property type="project" value="TreeGrafter"/>
</dbReference>
<comment type="caution">
    <text evidence="2">The sequence shown here is derived from an EMBL/GenBank/DDBJ whole genome shotgun (WGS) entry which is preliminary data.</text>
</comment>
<keyword evidence="3" id="KW-1185">Reference proteome</keyword>
<dbReference type="GO" id="GO:0045944">
    <property type="term" value="P:positive regulation of transcription by RNA polymerase II"/>
    <property type="evidence" value="ECO:0007669"/>
    <property type="project" value="TreeGrafter"/>
</dbReference>